<evidence type="ECO:0000259" key="1">
    <source>
        <dbReference type="Pfam" id="PF00557"/>
    </source>
</evidence>
<keyword evidence="3" id="KW-1185">Reference proteome</keyword>
<protein>
    <submittedName>
        <fullName evidence="4">Peptidase_M24 domain-containing protein</fullName>
    </submittedName>
</protein>
<dbReference type="Pfam" id="PF00557">
    <property type="entry name" value="Peptidase_M24"/>
    <property type="match status" value="1"/>
</dbReference>
<dbReference type="Gene3D" id="3.90.230.10">
    <property type="entry name" value="Creatinase/methionine aminopeptidase superfamily"/>
    <property type="match status" value="2"/>
</dbReference>
<accession>A0A183EX96</accession>
<evidence type="ECO:0000313" key="3">
    <source>
        <dbReference type="Proteomes" id="UP000271098"/>
    </source>
</evidence>
<dbReference type="Proteomes" id="UP000271098">
    <property type="component" value="Unassembled WGS sequence"/>
</dbReference>
<reference evidence="4" key="1">
    <citation type="submission" date="2016-06" db="UniProtKB">
        <authorList>
            <consortium name="WormBaseParasite"/>
        </authorList>
    </citation>
    <scope>IDENTIFICATION</scope>
</reference>
<dbReference type="PANTHER" id="PTHR43763">
    <property type="entry name" value="XAA-PRO AMINOPEPTIDASE 1"/>
    <property type="match status" value="1"/>
</dbReference>
<dbReference type="EMBL" id="UYRT01105813">
    <property type="protein sequence ID" value="VDN44388.1"/>
    <property type="molecule type" value="Genomic_DNA"/>
</dbReference>
<dbReference type="InterPro" id="IPR000994">
    <property type="entry name" value="Pept_M24"/>
</dbReference>
<evidence type="ECO:0000313" key="4">
    <source>
        <dbReference type="WBParaSite" id="GPUH_0002561701-mRNA-1"/>
    </source>
</evidence>
<dbReference type="AlphaFoldDB" id="A0A183EX96"/>
<evidence type="ECO:0000313" key="2">
    <source>
        <dbReference type="EMBL" id="VDN44388.1"/>
    </source>
</evidence>
<dbReference type="WBParaSite" id="GPUH_0002561701-mRNA-1">
    <property type="protein sequence ID" value="GPUH_0002561701-mRNA-1"/>
    <property type="gene ID" value="GPUH_0002561701"/>
</dbReference>
<gene>
    <name evidence="2" type="ORF">GPUH_LOCUS25587</name>
</gene>
<feature type="domain" description="Peptidase M24" evidence="1">
    <location>
        <begin position="5"/>
        <end position="122"/>
    </location>
</feature>
<dbReference type="InterPro" id="IPR036005">
    <property type="entry name" value="Creatinase/aminopeptidase-like"/>
</dbReference>
<dbReference type="SUPFAM" id="SSF55920">
    <property type="entry name" value="Creatinase/aminopeptidase"/>
    <property type="match status" value="1"/>
</dbReference>
<dbReference type="PANTHER" id="PTHR43763:SF6">
    <property type="entry name" value="XAA-PRO AMINOPEPTIDASE 1"/>
    <property type="match status" value="1"/>
</dbReference>
<name>A0A183EX96_9BILA</name>
<dbReference type="InterPro" id="IPR050422">
    <property type="entry name" value="X-Pro_aminopeptidase_P"/>
</dbReference>
<proteinExistence type="predicted"/>
<dbReference type="OrthoDB" id="9995434at2759"/>
<sequence>MDEIRSRQPLFVDASFETIAAVNEHAALPHYRSDPETGKMLITNSSVFLLDSGGHYRDGTTDVTRTVAFPGNADKEFSRMFTLFSGIRLDSLSRQSLWADGLDFEHGVGHGVGHFLNVHEGPGKELLLEIGD</sequence>
<organism evidence="4">
    <name type="scientific">Gongylonema pulchrum</name>
    <dbReference type="NCBI Taxonomy" id="637853"/>
    <lineage>
        <taxon>Eukaryota</taxon>
        <taxon>Metazoa</taxon>
        <taxon>Ecdysozoa</taxon>
        <taxon>Nematoda</taxon>
        <taxon>Chromadorea</taxon>
        <taxon>Rhabditida</taxon>
        <taxon>Spirurina</taxon>
        <taxon>Spiruromorpha</taxon>
        <taxon>Spiruroidea</taxon>
        <taxon>Gongylonematidae</taxon>
        <taxon>Gongylonema</taxon>
    </lineage>
</organism>
<reference evidence="2 3" key="2">
    <citation type="submission" date="2018-11" db="EMBL/GenBank/DDBJ databases">
        <authorList>
            <consortium name="Pathogen Informatics"/>
        </authorList>
    </citation>
    <scope>NUCLEOTIDE SEQUENCE [LARGE SCALE GENOMIC DNA]</scope>
</reference>